<dbReference type="OrthoDB" id="3439475at2759"/>
<gene>
    <name evidence="2" type="ORF">VE01_02548</name>
</gene>
<dbReference type="Proteomes" id="UP000091956">
    <property type="component" value="Unassembled WGS sequence"/>
</dbReference>
<proteinExistence type="predicted"/>
<evidence type="ECO:0000313" key="3">
    <source>
        <dbReference type="Proteomes" id="UP000091956"/>
    </source>
</evidence>
<reference evidence="2 3" key="1">
    <citation type="submission" date="2016-03" db="EMBL/GenBank/DDBJ databases">
        <title>Comparative genomics of Pseudogymnoascus destructans, the fungus causing white-nose syndrome of bats.</title>
        <authorList>
            <person name="Palmer J.M."/>
            <person name="Drees K.P."/>
            <person name="Foster J.T."/>
            <person name="Lindner D.L."/>
        </authorList>
    </citation>
    <scope>NUCLEOTIDE SEQUENCE [LARGE SCALE GENOMIC DNA]</scope>
    <source>
        <strain evidence="2 3">UAMH 10579</strain>
    </source>
</reference>
<keyword evidence="3" id="KW-1185">Reference proteome</keyword>
<sequence length="468" mass="48278">MSFASAPCALLALFFFAKATNAVAVPVGEVNSTAVSATSTGLPSTITQAPNLPISDQVVPINTCSYYNSTISQYQWNDPWCSIQAGTVQLTYWPTDTNYSYPATIYDSQLDYTFTSPSVYMVVNTIYGWNPCGPLGPTTSNGIFGFDLTDVSTLVPYDDMTATTRRATRQLYLSDLGKNCPTTENSEAMTNTHPVKNADSRCNPNLVIPKAIKQMGLPYWNHCGNVGNKFGLFDPPYAMPTLDGLFPVTTTAPVVPPVVPTTSAATGPTAVPDLPTNTVAVPEPTAPTPDVPVVNKPTPDVPVVNQPTPDTPVVNQPNPDTPVVNQPNPDTPVVSVPAEVSSAAGAAPTLPQQVVSLGPGGFEVIHSEGAVPSTYLVPAIGATEVGVGVAPASVVVYQGQTVTAGGAAVTVTNPAAEVNAGGNAAGTEAATEADNATSTSPVYSGSANKVLGSTVCLGAGFLVAVLML</sequence>
<organism evidence="2 3">
    <name type="scientific">Pseudogymnoascus verrucosus</name>
    <dbReference type="NCBI Taxonomy" id="342668"/>
    <lineage>
        <taxon>Eukaryota</taxon>
        <taxon>Fungi</taxon>
        <taxon>Dikarya</taxon>
        <taxon>Ascomycota</taxon>
        <taxon>Pezizomycotina</taxon>
        <taxon>Leotiomycetes</taxon>
        <taxon>Thelebolales</taxon>
        <taxon>Thelebolaceae</taxon>
        <taxon>Pseudogymnoascus</taxon>
    </lineage>
</organism>
<feature type="signal peptide" evidence="1">
    <location>
        <begin position="1"/>
        <end position="22"/>
    </location>
</feature>
<dbReference type="RefSeq" id="XP_018133110.1">
    <property type="nucleotide sequence ID" value="XM_018272056.2"/>
</dbReference>
<name>A0A1B8GU70_9PEZI</name>
<protein>
    <submittedName>
        <fullName evidence="2">Uncharacterized protein</fullName>
    </submittedName>
</protein>
<evidence type="ECO:0000256" key="1">
    <source>
        <dbReference type="SAM" id="SignalP"/>
    </source>
</evidence>
<accession>A0A1B8GU70</accession>
<evidence type="ECO:0000313" key="2">
    <source>
        <dbReference type="EMBL" id="OBT99377.1"/>
    </source>
</evidence>
<dbReference type="AlphaFoldDB" id="A0A1B8GU70"/>
<dbReference type="EMBL" id="KV460213">
    <property type="protein sequence ID" value="OBT99377.1"/>
    <property type="molecule type" value="Genomic_DNA"/>
</dbReference>
<feature type="chain" id="PRO_5008609006" evidence="1">
    <location>
        <begin position="23"/>
        <end position="468"/>
    </location>
</feature>
<reference evidence="3" key="2">
    <citation type="journal article" date="2018" name="Nat. Commun.">
        <title>Extreme sensitivity to ultraviolet light in the fungal pathogen causing white-nose syndrome of bats.</title>
        <authorList>
            <person name="Palmer J.M."/>
            <person name="Drees K.P."/>
            <person name="Foster J.T."/>
            <person name="Lindner D.L."/>
        </authorList>
    </citation>
    <scope>NUCLEOTIDE SEQUENCE [LARGE SCALE GENOMIC DNA]</scope>
    <source>
        <strain evidence="3">UAMH 10579</strain>
    </source>
</reference>
<dbReference type="GeneID" id="28835934"/>
<dbReference type="STRING" id="342668.A0A1B8GU70"/>
<keyword evidence="1" id="KW-0732">Signal</keyword>